<accession>A0A9W9QP98</accession>
<reference evidence="1" key="2">
    <citation type="journal article" date="2023" name="IMA Fungus">
        <title>Comparative genomic study of the Penicillium genus elucidates a diverse pangenome and 15 lateral gene transfer events.</title>
        <authorList>
            <person name="Petersen C."/>
            <person name="Sorensen T."/>
            <person name="Nielsen M.R."/>
            <person name="Sondergaard T.E."/>
            <person name="Sorensen J.L."/>
            <person name="Fitzpatrick D.A."/>
            <person name="Frisvad J.C."/>
            <person name="Nielsen K.L."/>
        </authorList>
    </citation>
    <scope>NUCLEOTIDE SEQUENCE</scope>
    <source>
        <strain evidence="1">IBT 35675</strain>
    </source>
</reference>
<keyword evidence="2" id="KW-1185">Reference proteome</keyword>
<name>A0A9W9QP98_PENBR</name>
<reference evidence="1" key="1">
    <citation type="submission" date="2022-12" db="EMBL/GenBank/DDBJ databases">
        <authorList>
            <person name="Petersen C."/>
        </authorList>
    </citation>
    <scope>NUCLEOTIDE SEQUENCE</scope>
    <source>
        <strain evidence="1">IBT 35675</strain>
    </source>
</reference>
<protein>
    <submittedName>
        <fullName evidence="1">Uncharacterized protein</fullName>
    </submittedName>
</protein>
<sequence length="494" mass="55050">MPPRNSTKSKVQGQPILPVSTKDKIAGVWPSILFQILKKHTLPNVAMIGCFRYGIDLRTTVVILLNATDEQKKCVDFNLEEIRKLLDRHGLQHVAVAVENGIVSLGNGEAHSIGNLDHQILRDPAAIIGQSLAHKSNKNAAGTLGGFVELLIQGSWVTMALTCSHVVCSADLSQEMVDYWKRRSMEPRGGKSADEVLLRWNDYGVSPNDENRFMLEITHPAPAALTKAKTSMAAELEVLMAMDHLQDLLDKDERGEGDFLPRGERQTLKRGKYLLEHLKKCKEFIARDGGDFGIVWAASGLNAEHKSTRGFEWVDRNGTHIEKLTLKSSIDWALIIPPDYRIPKVPTPYPRLHDISRRSLFPQDLGGTEVCMEGQRNQFSTGVIHSLVTASNFEAFEGRLKVDLVNDVRTNLDWVVTGKVLTDDKGRKTWTTFSQGGDSGSLVYTNTDPQNRVLVGMVCGGTTPVPWWTYVIPIEFIYQDIMSRTGAEAIRLRV</sequence>
<proteinExistence type="predicted"/>
<dbReference type="Proteomes" id="UP001148299">
    <property type="component" value="Unassembled WGS sequence"/>
</dbReference>
<gene>
    <name evidence="1" type="ORF">N7541_010915</name>
</gene>
<evidence type="ECO:0000313" key="2">
    <source>
        <dbReference type="Proteomes" id="UP001148299"/>
    </source>
</evidence>
<comment type="caution">
    <text evidence="1">The sequence shown here is derived from an EMBL/GenBank/DDBJ whole genome shotgun (WGS) entry which is preliminary data.</text>
</comment>
<evidence type="ECO:0000313" key="1">
    <source>
        <dbReference type="EMBL" id="KAJ5341791.1"/>
    </source>
</evidence>
<dbReference type="EMBL" id="JAPZBR010000008">
    <property type="protein sequence ID" value="KAJ5341791.1"/>
    <property type="molecule type" value="Genomic_DNA"/>
</dbReference>
<organism evidence="1 2">
    <name type="scientific">Penicillium brevicompactum</name>
    <dbReference type="NCBI Taxonomy" id="5074"/>
    <lineage>
        <taxon>Eukaryota</taxon>
        <taxon>Fungi</taxon>
        <taxon>Dikarya</taxon>
        <taxon>Ascomycota</taxon>
        <taxon>Pezizomycotina</taxon>
        <taxon>Eurotiomycetes</taxon>
        <taxon>Eurotiomycetidae</taxon>
        <taxon>Eurotiales</taxon>
        <taxon>Aspergillaceae</taxon>
        <taxon>Penicillium</taxon>
    </lineage>
</organism>
<dbReference type="AlphaFoldDB" id="A0A9W9QP98"/>